<accession>R1G623</accession>
<dbReference type="EMBL" id="AOUO01000254">
    <property type="protein sequence ID" value="EOD66902.1"/>
    <property type="molecule type" value="Genomic_DNA"/>
</dbReference>
<evidence type="ECO:0000259" key="2">
    <source>
        <dbReference type="SMART" id="SM00513"/>
    </source>
</evidence>
<feature type="region of interest" description="Disordered" evidence="1">
    <location>
        <begin position="89"/>
        <end position="108"/>
    </location>
</feature>
<dbReference type="Pfam" id="PF02037">
    <property type="entry name" value="SAP"/>
    <property type="match status" value="1"/>
</dbReference>
<sequence length="108" mass="11736">MTMAESNREEAQALYEQMTVVDLQAELGERTPPLPKTGTKPELVARLLDADFPPATPSPDEAEQPDVAPDADQAPDVEDGELCAVCWPDGWPSSDTNNASCEHGVWDR</sequence>
<evidence type="ECO:0000256" key="1">
    <source>
        <dbReference type="SAM" id="MobiDB-lite"/>
    </source>
</evidence>
<dbReference type="InterPro" id="IPR003034">
    <property type="entry name" value="SAP_dom"/>
</dbReference>
<dbReference type="PATRIC" id="fig|1292037.4.peg.3683"/>
<gene>
    <name evidence="3" type="ORF">H480_19303</name>
</gene>
<dbReference type="Proteomes" id="UP000014139">
    <property type="component" value="Unassembled WGS sequence"/>
</dbReference>
<organism evidence="3 4">
    <name type="scientific">Amycolatopsis vancoresmycina DSM 44592</name>
    <dbReference type="NCBI Taxonomy" id="1292037"/>
    <lineage>
        <taxon>Bacteria</taxon>
        <taxon>Bacillati</taxon>
        <taxon>Actinomycetota</taxon>
        <taxon>Actinomycetes</taxon>
        <taxon>Pseudonocardiales</taxon>
        <taxon>Pseudonocardiaceae</taxon>
        <taxon>Amycolatopsis</taxon>
    </lineage>
</organism>
<dbReference type="SMART" id="SM00513">
    <property type="entry name" value="SAP"/>
    <property type="match status" value="1"/>
</dbReference>
<dbReference type="Gene3D" id="1.10.720.30">
    <property type="entry name" value="SAP domain"/>
    <property type="match status" value="1"/>
</dbReference>
<protein>
    <recommendedName>
        <fullName evidence="2">SAP domain-containing protein</fullName>
    </recommendedName>
</protein>
<feature type="region of interest" description="Disordered" evidence="1">
    <location>
        <begin position="49"/>
        <end position="76"/>
    </location>
</feature>
<keyword evidence="4" id="KW-1185">Reference proteome</keyword>
<dbReference type="AlphaFoldDB" id="R1G623"/>
<evidence type="ECO:0000313" key="3">
    <source>
        <dbReference type="EMBL" id="EOD66902.1"/>
    </source>
</evidence>
<proteinExistence type="predicted"/>
<reference evidence="3 4" key="1">
    <citation type="submission" date="2013-02" db="EMBL/GenBank/DDBJ databases">
        <title>Draft genome sequence of Amycolatopsis vancoresmycina strain DSM 44592T.</title>
        <authorList>
            <person name="Kumar S."/>
            <person name="Kaur N."/>
            <person name="Kaur C."/>
            <person name="Raghava G.P.S."/>
            <person name="Mayilraj S."/>
        </authorList>
    </citation>
    <scope>NUCLEOTIDE SEQUENCE [LARGE SCALE GENOMIC DNA]</scope>
    <source>
        <strain evidence="3 4">DSM 44592</strain>
    </source>
</reference>
<evidence type="ECO:0000313" key="4">
    <source>
        <dbReference type="Proteomes" id="UP000014139"/>
    </source>
</evidence>
<dbReference type="InterPro" id="IPR036361">
    <property type="entry name" value="SAP_dom_sf"/>
</dbReference>
<comment type="caution">
    <text evidence="3">The sequence shown here is derived from an EMBL/GenBank/DDBJ whole genome shotgun (WGS) entry which is preliminary data.</text>
</comment>
<feature type="domain" description="SAP" evidence="2">
    <location>
        <begin position="15"/>
        <end position="51"/>
    </location>
</feature>
<name>R1G623_9PSEU</name>